<dbReference type="AlphaFoldDB" id="A0A9Q1CVF4"/>
<dbReference type="Proteomes" id="UP001152803">
    <property type="component" value="Unassembled WGS sequence"/>
</dbReference>
<evidence type="ECO:0000313" key="2">
    <source>
        <dbReference type="EMBL" id="KAJ8249672.1"/>
    </source>
</evidence>
<feature type="compositionally biased region" description="Low complexity" evidence="1">
    <location>
        <begin position="99"/>
        <end position="114"/>
    </location>
</feature>
<sequence length="235" mass="25225">MAVQPEHRDATRMRGAVGTLGILPQHHRARHAETLVHGLPISEHCLCLRHRSHMIRENVENWKTDNLKIPPKVSSCIYLQTVFRPGGGSPAQPSPAKPSPAQLSSAQPSPALCPGGRPVPPGRCGAAQAGSCSCLSTLSCPIAETVPRRGGVDPERSAHRSAFLRLGTAMWHSQSGESPCHRDVAAVSGERIWMLVSVEMKTEAVSRLPGCRARLSVVFTHGGKRNHGSRTDKGS</sequence>
<accession>A0A9Q1CVF4</accession>
<organism evidence="2 3">
    <name type="scientific">Conger conger</name>
    <name type="common">Conger eel</name>
    <name type="synonym">Muraena conger</name>
    <dbReference type="NCBI Taxonomy" id="82655"/>
    <lineage>
        <taxon>Eukaryota</taxon>
        <taxon>Metazoa</taxon>
        <taxon>Chordata</taxon>
        <taxon>Craniata</taxon>
        <taxon>Vertebrata</taxon>
        <taxon>Euteleostomi</taxon>
        <taxon>Actinopterygii</taxon>
        <taxon>Neopterygii</taxon>
        <taxon>Teleostei</taxon>
        <taxon>Anguilliformes</taxon>
        <taxon>Congridae</taxon>
        <taxon>Conger</taxon>
    </lineage>
</organism>
<keyword evidence="3" id="KW-1185">Reference proteome</keyword>
<gene>
    <name evidence="2" type="ORF">COCON_G00228880</name>
</gene>
<comment type="caution">
    <text evidence="2">The sequence shown here is derived from an EMBL/GenBank/DDBJ whole genome shotgun (WGS) entry which is preliminary data.</text>
</comment>
<dbReference type="EMBL" id="JAFJMO010000019">
    <property type="protein sequence ID" value="KAJ8249672.1"/>
    <property type="molecule type" value="Genomic_DNA"/>
</dbReference>
<evidence type="ECO:0000313" key="3">
    <source>
        <dbReference type="Proteomes" id="UP001152803"/>
    </source>
</evidence>
<feature type="region of interest" description="Disordered" evidence="1">
    <location>
        <begin position="87"/>
        <end position="114"/>
    </location>
</feature>
<evidence type="ECO:0000256" key="1">
    <source>
        <dbReference type="SAM" id="MobiDB-lite"/>
    </source>
</evidence>
<protein>
    <submittedName>
        <fullName evidence="2">Uncharacterized protein</fullName>
    </submittedName>
</protein>
<name>A0A9Q1CVF4_CONCO</name>
<proteinExistence type="predicted"/>
<reference evidence="2" key="1">
    <citation type="journal article" date="2023" name="Science">
        <title>Genome structures resolve the early diversification of teleost fishes.</title>
        <authorList>
            <person name="Parey E."/>
            <person name="Louis A."/>
            <person name="Montfort J."/>
            <person name="Bouchez O."/>
            <person name="Roques C."/>
            <person name="Iampietro C."/>
            <person name="Lluch J."/>
            <person name="Castinel A."/>
            <person name="Donnadieu C."/>
            <person name="Desvignes T."/>
            <person name="Floi Bucao C."/>
            <person name="Jouanno E."/>
            <person name="Wen M."/>
            <person name="Mejri S."/>
            <person name="Dirks R."/>
            <person name="Jansen H."/>
            <person name="Henkel C."/>
            <person name="Chen W.J."/>
            <person name="Zahm M."/>
            <person name="Cabau C."/>
            <person name="Klopp C."/>
            <person name="Thompson A.W."/>
            <person name="Robinson-Rechavi M."/>
            <person name="Braasch I."/>
            <person name="Lecointre G."/>
            <person name="Bobe J."/>
            <person name="Postlethwait J.H."/>
            <person name="Berthelot C."/>
            <person name="Roest Crollius H."/>
            <person name="Guiguen Y."/>
        </authorList>
    </citation>
    <scope>NUCLEOTIDE SEQUENCE</scope>
    <source>
        <strain evidence="2">Concon-B</strain>
    </source>
</reference>